<accession>A0A5C5WJC6</accession>
<dbReference type="Proteomes" id="UP000316598">
    <property type="component" value="Unassembled WGS sequence"/>
</dbReference>
<dbReference type="AlphaFoldDB" id="A0A5C5WJC6"/>
<evidence type="ECO:0000256" key="5">
    <source>
        <dbReference type="ARBA" id="ARBA00022363"/>
    </source>
</evidence>
<proteinExistence type="inferred from homology"/>
<dbReference type="SUPFAM" id="SSF102114">
    <property type="entry name" value="Radical SAM enzymes"/>
    <property type="match status" value="1"/>
</dbReference>
<evidence type="ECO:0000256" key="14">
    <source>
        <dbReference type="PIRSR" id="PIRSR004911-1"/>
    </source>
</evidence>
<dbReference type="NCBIfam" id="TIGR00238">
    <property type="entry name" value="KamA family radical SAM protein"/>
    <property type="match status" value="1"/>
</dbReference>
<name>A0A5C5WJC6_9BACT</name>
<keyword evidence="6 14" id="KW-0004">4Fe-4S</keyword>
<comment type="cofactor">
    <cofactor evidence="3">
        <name>[4Fe-4S] cluster</name>
        <dbReference type="ChEBI" id="CHEBI:49883"/>
    </cofactor>
</comment>
<dbReference type="Gene3D" id="3.20.20.70">
    <property type="entry name" value="Aldolase class I"/>
    <property type="match status" value="1"/>
</dbReference>
<sequence>MVLPSTALPNDDSPLIPSDNRSLISKNDHSRRGLGQILTTDSDFVRTGNLDQNFSHPDWKTAMKRAIRDSHTLRRALGLDAVGTKVAGEKQFPTFVPLEYLSRIRPGDPNDPLLRQVLPVADEDQASPPGYAADPVGDLSAQVTPALLHKYDGRALLITTGACGVHCRYCFRRQFPYSDSQPHQLEASLNYLRSDPSIEEVLLSGGDPLTLTDERLFALLDQIEQIDHIKRVRFHTRMPIVIPQRVTGRLVERLQTSRLTVWFVIHANHARELDSHVLKHLAMLVDGGIPVLNQAVLLAGVNDDVQTLVKLCQTLVDHRMMPYYLHQLDRVHGAAHFEVPIERGRELISELRKRLPGYAVPTYVIEEAGEFAKTVIPS</sequence>
<dbReference type="EMBL" id="SJPI01000002">
    <property type="protein sequence ID" value="TWT50750.1"/>
    <property type="molecule type" value="Genomic_DNA"/>
</dbReference>
<dbReference type="GO" id="GO:0016853">
    <property type="term" value="F:isomerase activity"/>
    <property type="evidence" value="ECO:0007669"/>
    <property type="project" value="UniProtKB-KW"/>
</dbReference>
<evidence type="ECO:0000256" key="4">
    <source>
        <dbReference type="ARBA" id="ARBA00008703"/>
    </source>
</evidence>
<evidence type="ECO:0000256" key="16">
    <source>
        <dbReference type="SAM" id="MobiDB-lite"/>
    </source>
</evidence>
<comment type="similarity">
    <text evidence="4">Belongs to the radical SAM superfamily. KamA family.</text>
</comment>
<dbReference type="PANTHER" id="PTHR30538">
    <property type="entry name" value="LYSINE 2,3-AMINOMUTASE-RELATED"/>
    <property type="match status" value="1"/>
</dbReference>
<evidence type="ECO:0000256" key="3">
    <source>
        <dbReference type="ARBA" id="ARBA00001966"/>
    </source>
</evidence>
<dbReference type="SFLD" id="SFLDG01070">
    <property type="entry name" value="PLP-dependent"/>
    <property type="match status" value="1"/>
</dbReference>
<dbReference type="SFLD" id="SFLDS00029">
    <property type="entry name" value="Radical_SAM"/>
    <property type="match status" value="1"/>
</dbReference>
<organism evidence="18 19">
    <name type="scientific">Rubripirellula amarantea</name>
    <dbReference type="NCBI Taxonomy" id="2527999"/>
    <lineage>
        <taxon>Bacteria</taxon>
        <taxon>Pseudomonadati</taxon>
        <taxon>Planctomycetota</taxon>
        <taxon>Planctomycetia</taxon>
        <taxon>Pirellulales</taxon>
        <taxon>Pirellulaceae</taxon>
        <taxon>Rubripirellula</taxon>
    </lineage>
</organism>
<evidence type="ECO:0000256" key="1">
    <source>
        <dbReference type="ARBA" id="ARBA00001352"/>
    </source>
</evidence>
<reference evidence="18 19" key="1">
    <citation type="submission" date="2019-02" db="EMBL/GenBank/DDBJ databases">
        <title>Deep-cultivation of Planctomycetes and their phenomic and genomic characterization uncovers novel biology.</title>
        <authorList>
            <person name="Wiegand S."/>
            <person name="Jogler M."/>
            <person name="Boedeker C."/>
            <person name="Pinto D."/>
            <person name="Vollmers J."/>
            <person name="Rivas-Marin E."/>
            <person name="Kohn T."/>
            <person name="Peeters S.H."/>
            <person name="Heuer A."/>
            <person name="Rast P."/>
            <person name="Oberbeckmann S."/>
            <person name="Bunk B."/>
            <person name="Jeske O."/>
            <person name="Meyerdierks A."/>
            <person name="Storesund J.E."/>
            <person name="Kallscheuer N."/>
            <person name="Luecker S."/>
            <person name="Lage O.M."/>
            <person name="Pohl T."/>
            <person name="Merkel B.J."/>
            <person name="Hornburger P."/>
            <person name="Mueller R.-W."/>
            <person name="Bruemmer F."/>
            <person name="Labrenz M."/>
            <person name="Spormann A.M."/>
            <person name="Op Den Camp H."/>
            <person name="Overmann J."/>
            <person name="Amann R."/>
            <person name="Jetten M.S.M."/>
            <person name="Mascher T."/>
            <person name="Medema M.H."/>
            <person name="Devos D.P."/>
            <person name="Kaster A.-K."/>
            <person name="Ovreas L."/>
            <person name="Rohde M."/>
            <person name="Galperin M.Y."/>
            <person name="Jogler C."/>
        </authorList>
    </citation>
    <scope>NUCLEOTIDE SEQUENCE [LARGE SCALE GENOMIC DNA]</scope>
    <source>
        <strain evidence="18 19">Pla22</strain>
    </source>
</reference>
<feature type="modified residue" description="N6-(pyridoxal phosphate)lysine" evidence="15">
    <location>
        <position position="373"/>
    </location>
</feature>
<feature type="region of interest" description="Disordered" evidence="16">
    <location>
        <begin position="1"/>
        <end position="28"/>
    </location>
</feature>
<keyword evidence="9 15" id="KW-0663">Pyridoxal phosphate</keyword>
<dbReference type="PIRSF" id="PIRSF004911">
    <property type="entry name" value="DUF160"/>
    <property type="match status" value="1"/>
</dbReference>
<evidence type="ECO:0000256" key="15">
    <source>
        <dbReference type="PIRSR" id="PIRSR603739-50"/>
    </source>
</evidence>
<evidence type="ECO:0000256" key="13">
    <source>
        <dbReference type="ARBA" id="ARBA00030756"/>
    </source>
</evidence>
<comment type="catalytic activity">
    <reaction evidence="1">
        <text>L-lysine = D-beta-lysine</text>
        <dbReference type="Rhea" id="RHEA:44148"/>
        <dbReference type="ChEBI" id="CHEBI:32551"/>
        <dbReference type="ChEBI" id="CHEBI:84138"/>
    </reaction>
</comment>
<feature type="binding site" evidence="14">
    <location>
        <position position="170"/>
    </location>
    <ligand>
        <name>[4Fe-4S] cluster</name>
        <dbReference type="ChEBI" id="CHEBI:49883"/>
        <note>4Fe-4S-S-AdoMet</note>
    </ligand>
</feature>
<dbReference type="InterPro" id="IPR022462">
    <property type="entry name" value="EpmB"/>
</dbReference>
<dbReference type="SFLD" id="SFLDF00314">
    <property type="entry name" value="L-lysine_2_3-aminomutase_(yjeK"/>
    <property type="match status" value="1"/>
</dbReference>
<keyword evidence="10" id="KW-0408">Iron</keyword>
<evidence type="ECO:0000256" key="7">
    <source>
        <dbReference type="ARBA" id="ARBA00022691"/>
    </source>
</evidence>
<evidence type="ECO:0000256" key="11">
    <source>
        <dbReference type="ARBA" id="ARBA00023014"/>
    </source>
</evidence>
<comment type="cofactor">
    <cofactor evidence="2 15">
        <name>pyridoxal 5'-phosphate</name>
        <dbReference type="ChEBI" id="CHEBI:597326"/>
    </cofactor>
</comment>
<keyword evidence="19" id="KW-1185">Reference proteome</keyword>
<dbReference type="NCBIfam" id="TIGR03821">
    <property type="entry name" value="EFP_modif_epmB"/>
    <property type="match status" value="1"/>
</dbReference>
<feature type="binding site" evidence="14">
    <location>
        <position position="167"/>
    </location>
    <ligand>
        <name>[4Fe-4S] cluster</name>
        <dbReference type="ChEBI" id="CHEBI:49883"/>
        <note>4Fe-4S-S-AdoMet</note>
    </ligand>
</feature>
<evidence type="ECO:0000256" key="10">
    <source>
        <dbReference type="ARBA" id="ARBA00023004"/>
    </source>
</evidence>
<evidence type="ECO:0000256" key="6">
    <source>
        <dbReference type="ARBA" id="ARBA00022485"/>
    </source>
</evidence>
<dbReference type="GO" id="GO:0046872">
    <property type="term" value="F:metal ion binding"/>
    <property type="evidence" value="ECO:0007669"/>
    <property type="project" value="UniProtKB-KW"/>
</dbReference>
<protein>
    <recommendedName>
        <fullName evidence="5">L-lysine 2,3-aminomutase</fullName>
    </recommendedName>
    <alternativeName>
        <fullName evidence="13">EF-P post-translational modification enzyme B</fullName>
    </alternativeName>
</protein>
<evidence type="ECO:0000256" key="12">
    <source>
        <dbReference type="ARBA" id="ARBA00023235"/>
    </source>
</evidence>
<evidence type="ECO:0000313" key="18">
    <source>
        <dbReference type="EMBL" id="TWT50750.1"/>
    </source>
</evidence>
<comment type="caution">
    <text evidence="18">The sequence shown here is derived from an EMBL/GenBank/DDBJ whole genome shotgun (WGS) entry which is preliminary data.</text>
</comment>
<dbReference type="GO" id="GO:0051539">
    <property type="term" value="F:4 iron, 4 sulfur cluster binding"/>
    <property type="evidence" value="ECO:0007669"/>
    <property type="project" value="UniProtKB-KW"/>
</dbReference>
<dbReference type="InterPro" id="IPR058240">
    <property type="entry name" value="rSAM_sf"/>
</dbReference>
<keyword evidence="8 14" id="KW-0479">Metal-binding</keyword>
<feature type="domain" description="Radical SAM core" evidence="17">
    <location>
        <begin position="149"/>
        <end position="359"/>
    </location>
</feature>
<evidence type="ECO:0000313" key="19">
    <source>
        <dbReference type="Proteomes" id="UP000316598"/>
    </source>
</evidence>
<dbReference type="PROSITE" id="PS51918">
    <property type="entry name" value="RADICAL_SAM"/>
    <property type="match status" value="1"/>
</dbReference>
<dbReference type="InterPro" id="IPR003739">
    <property type="entry name" value="Lys_aminomutase/Glu_NH3_mut"/>
</dbReference>
<keyword evidence="7" id="KW-0949">S-adenosyl-L-methionine</keyword>
<feature type="binding site" evidence="14">
    <location>
        <position position="163"/>
    </location>
    <ligand>
        <name>[4Fe-4S] cluster</name>
        <dbReference type="ChEBI" id="CHEBI:49883"/>
        <note>4Fe-4S-S-AdoMet</note>
    </ligand>
</feature>
<dbReference type="Pfam" id="PF04055">
    <property type="entry name" value="Radical_SAM"/>
    <property type="match status" value="1"/>
</dbReference>
<dbReference type="OrthoDB" id="9768064at2"/>
<keyword evidence="12 18" id="KW-0413">Isomerase</keyword>
<keyword evidence="11 14" id="KW-0411">Iron-sulfur</keyword>
<evidence type="ECO:0000256" key="9">
    <source>
        <dbReference type="ARBA" id="ARBA00022898"/>
    </source>
</evidence>
<evidence type="ECO:0000259" key="17">
    <source>
        <dbReference type="PROSITE" id="PS51918"/>
    </source>
</evidence>
<gene>
    <name evidence="18" type="primary">epmB</name>
    <name evidence="18" type="ORF">Pla22_34930</name>
</gene>
<dbReference type="CDD" id="cd01335">
    <property type="entry name" value="Radical_SAM"/>
    <property type="match status" value="1"/>
</dbReference>
<dbReference type="InterPro" id="IPR007197">
    <property type="entry name" value="rSAM"/>
</dbReference>
<evidence type="ECO:0000256" key="8">
    <source>
        <dbReference type="ARBA" id="ARBA00022723"/>
    </source>
</evidence>
<evidence type="ECO:0000256" key="2">
    <source>
        <dbReference type="ARBA" id="ARBA00001933"/>
    </source>
</evidence>
<dbReference type="PANTHER" id="PTHR30538:SF1">
    <property type="entry name" value="L-LYSINE 2,3-AMINOMUTASE"/>
    <property type="match status" value="1"/>
</dbReference>
<dbReference type="InterPro" id="IPR013785">
    <property type="entry name" value="Aldolase_TIM"/>
</dbReference>